<keyword evidence="1" id="KW-0812">Transmembrane</keyword>
<accession>B3QSB9</accession>
<proteinExistence type="predicted"/>
<dbReference type="EMBL" id="CP001100">
    <property type="protein sequence ID" value="ACF12510.1"/>
    <property type="molecule type" value="Genomic_DNA"/>
</dbReference>
<feature type="transmembrane region" description="Helical" evidence="1">
    <location>
        <begin position="240"/>
        <end position="260"/>
    </location>
</feature>
<feature type="transmembrane region" description="Helical" evidence="1">
    <location>
        <begin position="371"/>
        <end position="388"/>
    </location>
</feature>
<sequence length="870" mass="97075">MSKASAKATRNKKSAKSSAILGKKTLREPLQKDSSFIPEKYEDVLALGFLWVAIVFFFWPVLFGGKVFLVPDNTASLSISTFLEEAKKEGLFPLWIPYIFSGMPSYGSLLATGDRSFDFLYVLWQGAIRLFVLPMSKEAGWIVLYYFIFGAGIYALLRQKSATAFQSLVGAFGGSFATLSVVWVTVGHNTKVVAVAMIPYALLFAERLRQKEGWKQFLLNSALLAMVLHVLVRSTHVQMIYYAVMAFGAYFLFELIATLSKKEPVQRWLQSAAGFLIAFLIGVLMSADTYLSVMEYSSHSIRGAESITKTYPELAPESADSKPTSGTGLSYDYATNWSFAPSEVITFFVPSYYGYGDQTYWGPQIFTHSPNFFGASILILAIVGLIYYRKEAFVQALAVVGVLALLISFGKYFPLLFDPLFNHLPFFNKFRAPSMILVLLEISACVLAGYGLKAVFEVRAADENESERVPFRFAAIGSSVLFLASVVGVSGCKTSYFEGLSKSDIGQQILARYGREVPNVIAQFGQPIFEMMKTDLFISMMLAMFLLVGIFMFIERKVPAVVFQVGVMLLVIVDFWRADARLLDGVKSAQEQQQYFQATDEVKFLQEKAESEKFRILPLVADRKSNWYAYFKLESVGGYHAAKMQLYQDLIATVGGGSTEHPSFYNSPAMMDLLNLRYIILSRAAEIPGFTIVFSGSKTILERNNWAPRAWFVKNVEQKSDKEIIEAIQSSSFNPRETAFLSSPAPEGIDAPSAETNLKITNSGLHQLDLAVKTTGKHFLFLSEVFYPAGWKCLIDGNETEILRTNFAFRGVIVPAGAHEVKFVFEPTSFAIGKYLALFSNIFLVLVLGFLAFDWVKNRGEKNKEAPTEK</sequence>
<gene>
    <name evidence="2" type="ordered locus">Ctha_0038</name>
</gene>
<dbReference type="RefSeq" id="WP_012498594.1">
    <property type="nucleotide sequence ID" value="NC_011026.1"/>
</dbReference>
<feature type="transmembrane region" description="Helical" evidence="1">
    <location>
        <begin position="835"/>
        <end position="856"/>
    </location>
</feature>
<feature type="transmembrane region" description="Helical" evidence="1">
    <location>
        <begin position="536"/>
        <end position="554"/>
    </location>
</feature>
<dbReference type="KEGG" id="cts:Ctha_0038"/>
<evidence type="ECO:0000256" key="1">
    <source>
        <dbReference type="SAM" id="Phobius"/>
    </source>
</evidence>
<keyword evidence="1" id="KW-1133">Transmembrane helix</keyword>
<feature type="transmembrane region" description="Helical" evidence="1">
    <location>
        <begin position="393"/>
        <end position="413"/>
    </location>
</feature>
<feature type="transmembrane region" description="Helical" evidence="1">
    <location>
        <begin position="561"/>
        <end position="578"/>
    </location>
</feature>
<dbReference type="HOGENOM" id="CLU_008305_0_0_10"/>
<dbReference type="Proteomes" id="UP000001208">
    <property type="component" value="Chromosome"/>
</dbReference>
<dbReference type="PANTHER" id="PTHR38454:SF1">
    <property type="entry name" value="INTEGRAL MEMBRANE PROTEIN"/>
    <property type="match status" value="1"/>
</dbReference>
<feature type="transmembrane region" description="Helical" evidence="1">
    <location>
        <begin position="139"/>
        <end position="157"/>
    </location>
</feature>
<dbReference type="eggNOG" id="COG5617">
    <property type="taxonomic scope" value="Bacteria"/>
</dbReference>
<name>B3QSB9_CHLT3</name>
<dbReference type="STRING" id="517418.Ctha_0038"/>
<feature type="transmembrane region" description="Helical" evidence="1">
    <location>
        <begin position="433"/>
        <end position="452"/>
    </location>
</feature>
<feature type="transmembrane region" description="Helical" evidence="1">
    <location>
        <begin position="164"/>
        <end position="183"/>
    </location>
</feature>
<reference evidence="2 3" key="1">
    <citation type="submission" date="2008-06" db="EMBL/GenBank/DDBJ databases">
        <title>Complete sequence of Chloroherpeton thalassium ATCC 35110.</title>
        <authorList>
            <consortium name="US DOE Joint Genome Institute"/>
            <person name="Lucas S."/>
            <person name="Copeland A."/>
            <person name="Lapidus A."/>
            <person name="Glavina del Rio T."/>
            <person name="Dalin E."/>
            <person name="Tice H."/>
            <person name="Bruce D."/>
            <person name="Goodwin L."/>
            <person name="Pitluck S."/>
            <person name="Schmutz J."/>
            <person name="Larimer F."/>
            <person name="Land M."/>
            <person name="Hauser L."/>
            <person name="Kyrpides N."/>
            <person name="Mikhailova N."/>
            <person name="Liu Z."/>
            <person name="Li T."/>
            <person name="Zhao F."/>
            <person name="Overmann J."/>
            <person name="Bryant D.A."/>
            <person name="Richardson P."/>
        </authorList>
    </citation>
    <scope>NUCLEOTIDE SEQUENCE [LARGE SCALE GENOMIC DNA]</scope>
    <source>
        <strain evidence="3">ATCC 35110 / GB-78</strain>
    </source>
</reference>
<evidence type="ECO:0008006" key="4">
    <source>
        <dbReference type="Google" id="ProtNLM"/>
    </source>
</evidence>
<evidence type="ECO:0000313" key="2">
    <source>
        <dbReference type="EMBL" id="ACF12510.1"/>
    </source>
</evidence>
<dbReference type="InterPro" id="IPR018580">
    <property type="entry name" value="Uncharacterised_YfhO"/>
</dbReference>
<dbReference type="AlphaFoldDB" id="B3QSB9"/>
<dbReference type="PANTHER" id="PTHR38454">
    <property type="entry name" value="INTEGRAL MEMBRANE PROTEIN-RELATED"/>
    <property type="match status" value="1"/>
</dbReference>
<keyword evidence="1" id="KW-0472">Membrane</keyword>
<protein>
    <recommendedName>
        <fullName evidence="4">Bacterial membrane protein YfhO</fullName>
    </recommendedName>
</protein>
<feature type="transmembrane region" description="Helical" evidence="1">
    <location>
        <begin position="272"/>
        <end position="293"/>
    </location>
</feature>
<dbReference type="OrthoDB" id="9772884at2"/>
<organism evidence="2 3">
    <name type="scientific">Chloroherpeton thalassium (strain ATCC 35110 / GB-78)</name>
    <dbReference type="NCBI Taxonomy" id="517418"/>
    <lineage>
        <taxon>Bacteria</taxon>
        <taxon>Pseudomonadati</taxon>
        <taxon>Chlorobiota</taxon>
        <taxon>Chlorobiia</taxon>
        <taxon>Chlorobiales</taxon>
        <taxon>Chloroherpetonaceae</taxon>
        <taxon>Chloroherpeton</taxon>
    </lineage>
</organism>
<feature type="transmembrane region" description="Helical" evidence="1">
    <location>
        <begin position="473"/>
        <end position="491"/>
    </location>
</feature>
<feature type="transmembrane region" description="Helical" evidence="1">
    <location>
        <begin position="44"/>
        <end position="63"/>
    </location>
</feature>
<evidence type="ECO:0000313" key="3">
    <source>
        <dbReference type="Proteomes" id="UP000001208"/>
    </source>
</evidence>
<keyword evidence="3" id="KW-1185">Reference proteome</keyword>